<reference evidence="1" key="1">
    <citation type="submission" date="2022-04" db="EMBL/GenBank/DDBJ databases">
        <title>A functionally conserved STORR gene fusion in Papaver species that diverged 16.8 million years ago.</title>
        <authorList>
            <person name="Catania T."/>
        </authorList>
    </citation>
    <scope>NUCLEOTIDE SEQUENCE</scope>
    <source>
        <strain evidence="1">S-188037</strain>
    </source>
</reference>
<evidence type="ECO:0000313" key="2">
    <source>
        <dbReference type="Proteomes" id="UP001202328"/>
    </source>
</evidence>
<organism evidence="1 2">
    <name type="scientific">Papaver atlanticum</name>
    <dbReference type="NCBI Taxonomy" id="357466"/>
    <lineage>
        <taxon>Eukaryota</taxon>
        <taxon>Viridiplantae</taxon>
        <taxon>Streptophyta</taxon>
        <taxon>Embryophyta</taxon>
        <taxon>Tracheophyta</taxon>
        <taxon>Spermatophyta</taxon>
        <taxon>Magnoliopsida</taxon>
        <taxon>Ranunculales</taxon>
        <taxon>Papaveraceae</taxon>
        <taxon>Papaveroideae</taxon>
        <taxon>Papaver</taxon>
    </lineage>
</organism>
<sequence>VVASPRLGRITEFMAVEFGKVEVTKQSLVSVSRNRPWQEGGNELKQCWTRPDLDLDDANVWKDCIEKIDVVLQQKK</sequence>
<gene>
    <name evidence="1" type="ORF">MKW98_016706</name>
</gene>
<protein>
    <submittedName>
        <fullName evidence="1">Uncharacterized protein</fullName>
    </submittedName>
</protein>
<dbReference type="AlphaFoldDB" id="A0AAD4TL18"/>
<accession>A0AAD4TL18</accession>
<evidence type="ECO:0000313" key="1">
    <source>
        <dbReference type="EMBL" id="KAI3962016.1"/>
    </source>
</evidence>
<keyword evidence="2" id="KW-1185">Reference proteome</keyword>
<dbReference type="Proteomes" id="UP001202328">
    <property type="component" value="Unassembled WGS sequence"/>
</dbReference>
<feature type="non-terminal residue" evidence="1">
    <location>
        <position position="1"/>
    </location>
</feature>
<comment type="caution">
    <text evidence="1">The sequence shown here is derived from an EMBL/GenBank/DDBJ whole genome shotgun (WGS) entry which is preliminary data.</text>
</comment>
<name>A0AAD4TL18_9MAGN</name>
<proteinExistence type="predicted"/>
<dbReference type="EMBL" id="JAJJMB010000510">
    <property type="protein sequence ID" value="KAI3962016.1"/>
    <property type="molecule type" value="Genomic_DNA"/>
</dbReference>